<gene>
    <name evidence="3" type="ORF">META_00017</name>
</gene>
<evidence type="ECO:0000256" key="2">
    <source>
        <dbReference type="SAM" id="Phobius"/>
    </source>
</evidence>
<feature type="region of interest" description="Disordered" evidence="1">
    <location>
        <begin position="274"/>
        <end position="298"/>
    </location>
</feature>
<feature type="transmembrane region" description="Helical" evidence="2">
    <location>
        <begin position="107"/>
        <end position="129"/>
    </location>
</feature>
<feature type="transmembrane region" description="Helical" evidence="2">
    <location>
        <begin position="65"/>
        <end position="95"/>
    </location>
</feature>
<feature type="transmembrane region" description="Helical" evidence="2">
    <location>
        <begin position="158"/>
        <end position="175"/>
    </location>
</feature>
<keyword evidence="2" id="KW-1133">Transmembrane helix</keyword>
<keyword evidence="2" id="KW-0472">Membrane</keyword>
<accession>W0NTT0</accession>
<feature type="transmembrane region" description="Helical" evidence="2">
    <location>
        <begin position="244"/>
        <end position="267"/>
    </location>
</feature>
<evidence type="ECO:0000256" key="1">
    <source>
        <dbReference type="SAM" id="MobiDB-lite"/>
    </source>
</evidence>
<keyword evidence="2" id="KW-0812">Transmembrane</keyword>
<organism evidence="3">
    <name type="scientific">uncultured organism</name>
    <dbReference type="NCBI Taxonomy" id="155900"/>
    <lineage>
        <taxon>unclassified sequences</taxon>
        <taxon>environmental samples</taxon>
    </lineage>
</organism>
<evidence type="ECO:0000313" key="3">
    <source>
        <dbReference type="EMBL" id="AHG52943.1"/>
    </source>
</evidence>
<dbReference type="AlphaFoldDB" id="W0NTT0"/>
<reference evidence="3" key="1">
    <citation type="submission" date="2013-09" db="EMBL/GenBank/DDBJ databases">
        <title>Novel inorganic pyrophosphatase from soil metagenomic and family and subfamily prediction.</title>
        <authorList>
            <person name="Rodrigues G.R."/>
            <person name="Val-Moraes S.P."/>
            <person name="Varani A.M."/>
            <person name="Lemos E.G.M."/>
            <person name="Pizauro J.M."/>
        </authorList>
    </citation>
    <scope>NUCLEOTIDE SEQUENCE</scope>
</reference>
<feature type="transmembrane region" description="Helical" evidence="2">
    <location>
        <begin position="216"/>
        <end position="238"/>
    </location>
</feature>
<proteinExistence type="predicted"/>
<sequence length="298" mass="29192">MTVSLAAGIVLALASAAALNWGFFVQHGAVSALPPLSVRHPFASLRLLFSTLRWVGGFVAGLAGWVLYVGALALAPLSLVQAASAGGIGLLALLVERTTRATLTRRDRFGVGAAVAGLVLLGISLAGSAAGGRQASAVSVAVWITCSLAAAGLTASRIPGGAGFGIAAGLLYAAGDVATKAAVGGGAAVAFTAAVLACHGLAFVALQLGFQRGGALATAGVSTLLTNALPIFAGTILFHEGLPAGALGAVRVAAFAGVVAGAALLASTDAHLPSEARPRPVQRSPTALRAAPSPRTID</sequence>
<feature type="transmembrane region" description="Helical" evidence="2">
    <location>
        <begin position="181"/>
        <end position="204"/>
    </location>
</feature>
<protein>
    <submittedName>
        <fullName evidence="3">Uncharacterized protein</fullName>
    </submittedName>
</protein>
<dbReference type="EMBL" id="KF715620">
    <property type="protein sequence ID" value="AHG52943.1"/>
    <property type="molecule type" value="Genomic_DNA"/>
</dbReference>
<name>W0NTT0_9ZZZZ</name>